<gene>
    <name evidence="1" type="ORF">PQR57_45590</name>
</gene>
<keyword evidence="2" id="KW-1185">Reference proteome</keyword>
<reference evidence="1 2" key="1">
    <citation type="journal article" date="2024" name="Chem. Sci.">
        <title>Discovery of megapolipeptins by genome mining of a Burkholderiales bacteria collection.</title>
        <authorList>
            <person name="Paulo B.S."/>
            <person name="Recchia M.J.J."/>
            <person name="Lee S."/>
            <person name="Fergusson C.H."/>
            <person name="Romanowski S.B."/>
            <person name="Hernandez A."/>
            <person name="Krull N."/>
            <person name="Liu D.Y."/>
            <person name="Cavanagh H."/>
            <person name="Bos A."/>
            <person name="Gray C.A."/>
            <person name="Murphy B.T."/>
            <person name="Linington R.G."/>
            <person name="Eustaquio A.S."/>
        </authorList>
    </citation>
    <scope>NUCLEOTIDE SEQUENCE [LARGE SCALE GENOMIC DNA]</scope>
    <source>
        <strain evidence="1 2">RL17-350-BIC-A</strain>
    </source>
</reference>
<name>A0ABW9B7A9_9BURK</name>
<comment type="caution">
    <text evidence="1">The sequence shown here is derived from an EMBL/GenBank/DDBJ whole genome shotgun (WGS) entry which is preliminary data.</text>
</comment>
<dbReference type="Proteomes" id="UP001629230">
    <property type="component" value="Unassembled WGS sequence"/>
</dbReference>
<evidence type="ECO:0000313" key="2">
    <source>
        <dbReference type="Proteomes" id="UP001629230"/>
    </source>
</evidence>
<accession>A0ABW9B7A9</accession>
<evidence type="ECO:0000313" key="1">
    <source>
        <dbReference type="EMBL" id="MFM0008168.1"/>
    </source>
</evidence>
<organism evidence="1 2">
    <name type="scientific">Paraburkholderia dipogonis</name>
    <dbReference type="NCBI Taxonomy" id="1211383"/>
    <lineage>
        <taxon>Bacteria</taxon>
        <taxon>Pseudomonadati</taxon>
        <taxon>Pseudomonadota</taxon>
        <taxon>Betaproteobacteria</taxon>
        <taxon>Burkholderiales</taxon>
        <taxon>Burkholderiaceae</taxon>
        <taxon>Paraburkholderia</taxon>
    </lineage>
</organism>
<protein>
    <submittedName>
        <fullName evidence="1">Uncharacterized protein</fullName>
    </submittedName>
</protein>
<dbReference type="RefSeq" id="WP_408183111.1">
    <property type="nucleotide sequence ID" value="NZ_JAQQEZ010000084.1"/>
</dbReference>
<dbReference type="EMBL" id="JAQQEZ010000084">
    <property type="protein sequence ID" value="MFM0008168.1"/>
    <property type="molecule type" value="Genomic_DNA"/>
</dbReference>
<proteinExistence type="predicted"/>
<sequence length="91" mass="10058">MNAQHQVELFLREIGVDHTQWNHVKGQIPRGVPGILSFVVHRGNVVVVHVYPVAVAHPPAFRMRQLAARAMLGKPAPEVMVEILFGPEHAG</sequence>